<dbReference type="GO" id="GO:0038023">
    <property type="term" value="F:signaling receptor activity"/>
    <property type="evidence" value="ECO:0007669"/>
    <property type="project" value="InterPro"/>
</dbReference>
<reference evidence="12" key="2">
    <citation type="submission" date="2025-08" db="UniProtKB">
        <authorList>
            <consortium name="Ensembl"/>
        </authorList>
    </citation>
    <scope>IDENTIFICATION</scope>
</reference>
<feature type="signal peptide" evidence="10">
    <location>
        <begin position="1"/>
        <end position="18"/>
    </location>
</feature>
<evidence type="ECO:0000256" key="6">
    <source>
        <dbReference type="ARBA" id="ARBA00023157"/>
    </source>
</evidence>
<evidence type="ECO:0000256" key="3">
    <source>
        <dbReference type="ARBA" id="ARBA00022737"/>
    </source>
</evidence>
<evidence type="ECO:0000259" key="11">
    <source>
        <dbReference type="PROSITE" id="PS50050"/>
    </source>
</evidence>
<dbReference type="Ensembl" id="ENSOMYT00000074548.2">
    <property type="protein sequence ID" value="ENSOMYP00000068423.2"/>
    <property type="gene ID" value="ENSOMYG00000031749.2"/>
</dbReference>
<evidence type="ECO:0000256" key="2">
    <source>
        <dbReference type="ARBA" id="ARBA00022692"/>
    </source>
</evidence>
<evidence type="ECO:0000256" key="4">
    <source>
        <dbReference type="ARBA" id="ARBA00022989"/>
    </source>
</evidence>
<sequence>IVSLIIFSVSDALGQVHGTAVENRECREQEYRDEAGDCVACRQCGSGQELSTECGFGYGAGARCAPCRPGRYKEETGGQKCKPCLSCAHTSRLHRANCTTTGNAVCGDCLFDTPVLTSPSGWKRGEQAVARVVIVLDDMFCLPFAPCDALCRLHYPLESLAVVGGAVAIPGGDTARQDALNCAPVKVSECFW</sequence>
<dbReference type="GO" id="GO:0043123">
    <property type="term" value="P:positive regulation of canonical NF-kappaB signal transduction"/>
    <property type="evidence" value="ECO:0007669"/>
    <property type="project" value="InterPro"/>
</dbReference>
<comment type="subcellular location">
    <subcellularLocation>
        <location evidence="1">Membrane</location>
        <topology evidence="1">Single-pass membrane protein</topology>
    </subcellularLocation>
</comment>
<evidence type="ECO:0000313" key="12">
    <source>
        <dbReference type="Ensembl" id="ENSOMYP00000068423.2"/>
    </source>
</evidence>
<dbReference type="SMART" id="SM00208">
    <property type="entry name" value="TNFR"/>
    <property type="match status" value="2"/>
</dbReference>
<dbReference type="InterPro" id="IPR001368">
    <property type="entry name" value="TNFR/NGFR_Cys_rich_reg"/>
</dbReference>
<evidence type="ECO:0000256" key="1">
    <source>
        <dbReference type="ARBA" id="ARBA00004167"/>
    </source>
</evidence>
<keyword evidence="8" id="KW-0325">Glycoprotein</keyword>
<keyword evidence="3" id="KW-0677">Repeat</keyword>
<keyword evidence="13" id="KW-1185">Reference proteome</keyword>
<dbReference type="Gene3D" id="2.10.50.10">
    <property type="entry name" value="Tumor Necrosis Factor Receptor, subunit A, domain 2"/>
    <property type="match status" value="1"/>
</dbReference>
<reference evidence="12" key="1">
    <citation type="submission" date="2020-07" db="EMBL/GenBank/DDBJ databases">
        <title>A long reads based de novo assembly of the rainbow trout Arlee double haploid line genome.</title>
        <authorList>
            <person name="Gao G."/>
            <person name="Palti Y."/>
        </authorList>
    </citation>
    <scope>NUCLEOTIDE SEQUENCE [LARGE SCALE GENOMIC DNA]</scope>
</reference>
<dbReference type="GO" id="GO:0046330">
    <property type="term" value="P:positive regulation of JNK cascade"/>
    <property type="evidence" value="ECO:0007669"/>
    <property type="project" value="InterPro"/>
</dbReference>
<evidence type="ECO:0000256" key="5">
    <source>
        <dbReference type="ARBA" id="ARBA00023136"/>
    </source>
</evidence>
<keyword evidence="2" id="KW-0812">Transmembrane</keyword>
<dbReference type="PANTHER" id="PTHR12120:SF1">
    <property type="entry name" value="TUMOR NECROSIS FACTOR RECEPTOR SUPERFAMILY MEMBER 19"/>
    <property type="match status" value="1"/>
</dbReference>
<keyword evidence="6" id="KW-1015">Disulfide bond</keyword>
<organism evidence="12 13">
    <name type="scientific">Oncorhynchus mykiss</name>
    <name type="common">Rainbow trout</name>
    <name type="synonym">Salmo gairdneri</name>
    <dbReference type="NCBI Taxonomy" id="8022"/>
    <lineage>
        <taxon>Eukaryota</taxon>
        <taxon>Metazoa</taxon>
        <taxon>Chordata</taxon>
        <taxon>Craniata</taxon>
        <taxon>Vertebrata</taxon>
        <taxon>Euteleostomi</taxon>
        <taxon>Actinopterygii</taxon>
        <taxon>Neopterygii</taxon>
        <taxon>Teleostei</taxon>
        <taxon>Protacanthopterygii</taxon>
        <taxon>Salmoniformes</taxon>
        <taxon>Salmonidae</taxon>
        <taxon>Salmoninae</taxon>
        <taxon>Oncorhynchus</taxon>
    </lineage>
</organism>
<evidence type="ECO:0000256" key="7">
    <source>
        <dbReference type="ARBA" id="ARBA00023170"/>
    </source>
</evidence>
<dbReference type="AlphaFoldDB" id="A0A8C7SPD1"/>
<dbReference type="PROSITE" id="PS00652">
    <property type="entry name" value="TNFR_NGFR_1"/>
    <property type="match status" value="1"/>
</dbReference>
<dbReference type="Pfam" id="PF00020">
    <property type="entry name" value="TNFR_c6"/>
    <property type="match status" value="1"/>
</dbReference>
<dbReference type="GeneTree" id="ENSGT00940000153259"/>
<dbReference type="GO" id="GO:0005886">
    <property type="term" value="C:plasma membrane"/>
    <property type="evidence" value="ECO:0007669"/>
    <property type="project" value="TreeGrafter"/>
</dbReference>
<dbReference type="InterPro" id="IPR047526">
    <property type="entry name" value="TNR19/27/EDAR"/>
</dbReference>
<protein>
    <recommendedName>
        <fullName evidence="11">TNFR-Cys domain-containing protein</fullName>
    </recommendedName>
</protein>
<keyword evidence="10" id="KW-0732">Signal</keyword>
<keyword evidence="5" id="KW-0472">Membrane</keyword>
<evidence type="ECO:0000256" key="8">
    <source>
        <dbReference type="ARBA" id="ARBA00023180"/>
    </source>
</evidence>
<comment type="caution">
    <text evidence="9">Lacks conserved residue(s) required for the propagation of feature annotation.</text>
</comment>
<keyword evidence="4" id="KW-1133">Transmembrane helix</keyword>
<feature type="chain" id="PRO_5035450090" description="TNFR-Cys domain-containing protein" evidence="10">
    <location>
        <begin position="19"/>
        <end position="192"/>
    </location>
</feature>
<dbReference type="PANTHER" id="PTHR12120">
    <property type="entry name" value="TNFR-CYS DOMAIN-CONTAINING PROTEIN"/>
    <property type="match status" value="1"/>
</dbReference>
<proteinExistence type="predicted"/>
<feature type="repeat" description="TNFR-Cys" evidence="9">
    <location>
        <begin position="66"/>
        <end position="106"/>
    </location>
</feature>
<feature type="domain" description="TNFR-Cys" evidence="11">
    <location>
        <begin position="66"/>
        <end position="106"/>
    </location>
</feature>
<reference evidence="12" key="3">
    <citation type="submission" date="2025-09" db="UniProtKB">
        <authorList>
            <consortium name="Ensembl"/>
        </authorList>
    </citation>
    <scope>IDENTIFICATION</scope>
</reference>
<evidence type="ECO:0000313" key="13">
    <source>
        <dbReference type="Proteomes" id="UP000694395"/>
    </source>
</evidence>
<name>A0A8C7SPD1_ONCMY</name>
<accession>A0A8C7SPD1</accession>
<dbReference type="Proteomes" id="UP000694395">
    <property type="component" value="Chromosome 12"/>
</dbReference>
<evidence type="ECO:0000256" key="9">
    <source>
        <dbReference type="PROSITE-ProRule" id="PRU00206"/>
    </source>
</evidence>
<keyword evidence="7" id="KW-0675">Receptor</keyword>
<evidence type="ECO:0000256" key="10">
    <source>
        <dbReference type="SAM" id="SignalP"/>
    </source>
</evidence>
<dbReference type="PROSITE" id="PS50050">
    <property type="entry name" value="TNFR_NGFR_2"/>
    <property type="match status" value="1"/>
</dbReference>